<gene>
    <name evidence="1" type="ORF">G6Z83_05315</name>
</gene>
<dbReference type="InterPro" id="IPR043148">
    <property type="entry name" value="TagF_C"/>
</dbReference>
<protein>
    <submittedName>
        <fullName evidence="1">CDP-glycerol--glycerophosphate glycerophosphotransferase</fullName>
    </submittedName>
</protein>
<dbReference type="GO" id="GO:0047355">
    <property type="term" value="F:CDP-glycerol glycerophosphotransferase activity"/>
    <property type="evidence" value="ECO:0007669"/>
    <property type="project" value="InterPro"/>
</dbReference>
<dbReference type="InterPro" id="IPR007554">
    <property type="entry name" value="Glycerophosphate_synth"/>
</dbReference>
<name>A0A6G7B9Y6_9LACO</name>
<dbReference type="SUPFAM" id="SSF53756">
    <property type="entry name" value="UDP-Glycosyltransferase/glycogen phosphorylase"/>
    <property type="match status" value="1"/>
</dbReference>
<dbReference type="AlphaFoldDB" id="A0A6G7B9Y6"/>
<organism evidence="1 2">
    <name type="scientific">Lactobacillus iners</name>
    <dbReference type="NCBI Taxonomy" id="147802"/>
    <lineage>
        <taxon>Bacteria</taxon>
        <taxon>Bacillati</taxon>
        <taxon>Bacillota</taxon>
        <taxon>Bacilli</taxon>
        <taxon>Lactobacillales</taxon>
        <taxon>Lactobacillaceae</taxon>
        <taxon>Lactobacillus</taxon>
    </lineage>
</organism>
<proteinExistence type="predicted"/>
<accession>A0A6G7B9Y6</accession>
<dbReference type="GO" id="GO:0016020">
    <property type="term" value="C:membrane"/>
    <property type="evidence" value="ECO:0007669"/>
    <property type="project" value="InterPro"/>
</dbReference>
<keyword evidence="1" id="KW-0808">Transferase</keyword>
<dbReference type="Gene3D" id="3.40.50.12580">
    <property type="match status" value="1"/>
</dbReference>
<dbReference type="PANTHER" id="PTHR37316">
    <property type="entry name" value="TEICHOIC ACID GLYCEROL-PHOSPHATE PRIMASE"/>
    <property type="match status" value="1"/>
</dbReference>
<dbReference type="InterPro" id="IPR051612">
    <property type="entry name" value="Teichoic_Acid_Biosynth"/>
</dbReference>
<dbReference type="Proteomes" id="UP000501676">
    <property type="component" value="Chromosome"/>
</dbReference>
<evidence type="ECO:0000313" key="2">
    <source>
        <dbReference type="Proteomes" id="UP000501676"/>
    </source>
</evidence>
<sequence>MKAYLFRIYFKLMMFLLKFVGTDNNLYVILNEAGRSGSNGFIFYRYLRKYHPEVDVVLVEPWPSAHLAFKTWVKIGRAKHIFTTHQPFKIKSKQVLSCFWHGIPLKKMALMSNNTSYKSDCRNIKSWQKADYISSSSSLYETLMTSCISVKASKYVRTGFPRIDALYNPEVKKADVLKQYFNVTDVTAKIGVYMPTFRYELEDDSIMDKISRGNFFAFDYFDLSKLEQVLQKKNKYLIVKLHPYEMKKIDEKCKNYDHIYFLKDIDLFKFNYDMYDLLGNTDFLITDFSSVYFDYLHLDKPIYFVTNFLKEYEKTRGLLMGPYADIVPGAKINTFVELLDILENDTDTFAAARHQWLNMTYEIDFQQNCKRCFDALK</sequence>
<dbReference type="Pfam" id="PF04464">
    <property type="entry name" value="Glyphos_transf"/>
    <property type="match status" value="1"/>
</dbReference>
<dbReference type="EMBL" id="CP049228">
    <property type="protein sequence ID" value="QIH24096.1"/>
    <property type="molecule type" value="Genomic_DNA"/>
</dbReference>
<evidence type="ECO:0000313" key="1">
    <source>
        <dbReference type="EMBL" id="QIH24096.1"/>
    </source>
</evidence>
<dbReference type="RefSeq" id="WP_164824055.1">
    <property type="nucleotide sequence ID" value="NZ_CP049228.1"/>
</dbReference>
<reference evidence="1 2" key="1">
    <citation type="submission" date="2020-02" db="EMBL/GenBank/DDBJ databases">
        <title>Complete genome sequences of six Lactobacillus iners strains isolated from the human vagina.</title>
        <authorList>
            <person name="France M.T."/>
            <person name="Rutt L."/>
            <person name="Narina S."/>
            <person name="Arbaugh S."/>
            <person name="Humphrys M.S."/>
            <person name="Ma B."/>
            <person name="Hayward M.R."/>
            <person name="Relman D."/>
            <person name="Kwon D.S."/>
            <person name="Ravel J."/>
        </authorList>
    </citation>
    <scope>NUCLEOTIDE SEQUENCE [LARGE SCALE GENOMIC DNA]</scope>
    <source>
        <strain evidence="1 2">C0210C1</strain>
    </source>
</reference>
<dbReference type="PANTHER" id="PTHR37316:SF3">
    <property type="entry name" value="TEICHOIC ACID GLYCEROL-PHOSPHATE TRANSFERASE"/>
    <property type="match status" value="1"/>
</dbReference>